<dbReference type="GO" id="GO:0051087">
    <property type="term" value="F:protein-folding chaperone binding"/>
    <property type="evidence" value="ECO:0007669"/>
    <property type="project" value="TreeGrafter"/>
</dbReference>
<keyword evidence="6" id="KW-1185">Reference proteome</keyword>
<organism evidence="5 6">
    <name type="scientific">Posidoniimonas polymericola</name>
    <dbReference type="NCBI Taxonomy" id="2528002"/>
    <lineage>
        <taxon>Bacteria</taxon>
        <taxon>Pseudomonadati</taxon>
        <taxon>Planctomycetota</taxon>
        <taxon>Planctomycetia</taxon>
        <taxon>Pirellulales</taxon>
        <taxon>Lacipirellulaceae</taxon>
        <taxon>Posidoniimonas</taxon>
    </lineage>
</organism>
<dbReference type="AlphaFoldDB" id="A0A5C5ZD79"/>
<name>A0A5C5ZD79_9BACT</name>
<dbReference type="GO" id="GO:0005737">
    <property type="term" value="C:cytoplasm"/>
    <property type="evidence" value="ECO:0007669"/>
    <property type="project" value="UniProtKB-SubCell"/>
</dbReference>
<dbReference type="Pfam" id="PF00166">
    <property type="entry name" value="Cpn10"/>
    <property type="match status" value="1"/>
</dbReference>
<accession>A0A5C5ZD79</accession>
<dbReference type="InterPro" id="IPR020818">
    <property type="entry name" value="Chaperonin_GroES"/>
</dbReference>
<reference evidence="5 6" key="1">
    <citation type="submission" date="2019-02" db="EMBL/GenBank/DDBJ databases">
        <title>Deep-cultivation of Planctomycetes and their phenomic and genomic characterization uncovers novel biology.</title>
        <authorList>
            <person name="Wiegand S."/>
            <person name="Jogler M."/>
            <person name="Boedeker C."/>
            <person name="Pinto D."/>
            <person name="Vollmers J."/>
            <person name="Rivas-Marin E."/>
            <person name="Kohn T."/>
            <person name="Peeters S.H."/>
            <person name="Heuer A."/>
            <person name="Rast P."/>
            <person name="Oberbeckmann S."/>
            <person name="Bunk B."/>
            <person name="Jeske O."/>
            <person name="Meyerdierks A."/>
            <person name="Storesund J.E."/>
            <person name="Kallscheuer N."/>
            <person name="Luecker S."/>
            <person name="Lage O.M."/>
            <person name="Pohl T."/>
            <person name="Merkel B.J."/>
            <person name="Hornburger P."/>
            <person name="Mueller R.-W."/>
            <person name="Bruemmer F."/>
            <person name="Labrenz M."/>
            <person name="Spormann A.M."/>
            <person name="Op Den Camp H."/>
            <person name="Overmann J."/>
            <person name="Amann R."/>
            <person name="Jetten M.S.M."/>
            <person name="Mascher T."/>
            <person name="Medema M.H."/>
            <person name="Devos D.P."/>
            <person name="Kaster A.-K."/>
            <person name="Ovreas L."/>
            <person name="Rohde M."/>
            <person name="Galperin M.Y."/>
            <person name="Jogler C."/>
        </authorList>
    </citation>
    <scope>NUCLEOTIDE SEQUENCE [LARGE SCALE GENOMIC DNA]</scope>
    <source>
        <strain evidence="5 6">Pla123a</strain>
    </source>
</reference>
<dbReference type="GO" id="GO:0046872">
    <property type="term" value="F:metal ion binding"/>
    <property type="evidence" value="ECO:0007669"/>
    <property type="project" value="TreeGrafter"/>
</dbReference>
<dbReference type="PANTHER" id="PTHR10772:SF58">
    <property type="entry name" value="CO-CHAPERONIN GROES"/>
    <property type="match status" value="1"/>
</dbReference>
<dbReference type="GO" id="GO:0005524">
    <property type="term" value="F:ATP binding"/>
    <property type="evidence" value="ECO:0007669"/>
    <property type="project" value="InterPro"/>
</dbReference>
<dbReference type="FunFam" id="2.30.33.40:FF:000001">
    <property type="entry name" value="10 kDa chaperonin"/>
    <property type="match status" value="1"/>
</dbReference>
<evidence type="ECO:0000313" key="6">
    <source>
        <dbReference type="Proteomes" id="UP000318478"/>
    </source>
</evidence>
<dbReference type="SUPFAM" id="SSF50129">
    <property type="entry name" value="GroES-like"/>
    <property type="match status" value="1"/>
</dbReference>
<comment type="caution">
    <text evidence="5">The sequence shown here is derived from an EMBL/GenBank/DDBJ whole genome shotgun (WGS) entry which is preliminary data.</text>
</comment>
<keyword evidence="3" id="KW-0963">Cytoplasm</keyword>
<protein>
    <recommendedName>
        <fullName evidence="3">Co-chaperonin GroES</fullName>
    </recommendedName>
    <alternativeName>
        <fullName evidence="3">10 kDa chaperonin</fullName>
    </alternativeName>
    <alternativeName>
        <fullName evidence="3">Chaperonin-10</fullName>
        <shortName evidence="3">Cpn10</shortName>
    </alternativeName>
</protein>
<gene>
    <name evidence="5" type="primary">groS_1</name>
    <name evidence="3" type="synonym">groES</name>
    <name evidence="3" type="synonym">groS</name>
    <name evidence="5" type="ORF">Pla123a_01760</name>
</gene>
<evidence type="ECO:0000256" key="3">
    <source>
        <dbReference type="HAMAP-Rule" id="MF_00580"/>
    </source>
</evidence>
<evidence type="ECO:0000256" key="4">
    <source>
        <dbReference type="RuleBase" id="RU000535"/>
    </source>
</evidence>
<dbReference type="PRINTS" id="PR00297">
    <property type="entry name" value="CHAPERONIN10"/>
</dbReference>
<dbReference type="HAMAP" id="MF_00580">
    <property type="entry name" value="CH10"/>
    <property type="match status" value="1"/>
</dbReference>
<dbReference type="PANTHER" id="PTHR10772">
    <property type="entry name" value="10 KDA HEAT SHOCK PROTEIN"/>
    <property type="match status" value="1"/>
</dbReference>
<comment type="function">
    <text evidence="3 4">Together with the chaperonin GroEL, plays an essential role in assisting protein folding. The GroEL-GroES system forms a nano-cage that allows encapsulation of the non-native substrate proteins and provides a physical environment optimized to promote and accelerate protein folding. GroES binds to the apical surface of the GroEL ring, thereby capping the opening of the GroEL channel.</text>
</comment>
<keyword evidence="2 3" id="KW-0143">Chaperone</keyword>
<evidence type="ECO:0000256" key="2">
    <source>
        <dbReference type="ARBA" id="ARBA00023186"/>
    </source>
</evidence>
<dbReference type="GO" id="GO:0044183">
    <property type="term" value="F:protein folding chaperone"/>
    <property type="evidence" value="ECO:0007669"/>
    <property type="project" value="InterPro"/>
</dbReference>
<sequence>MATATKKPAPSKKGKVKLEPMNDRVVVERDESEDVTAGGIVLPDSAKDKANRGTIVAVGPGKVLDDGSRGELQVKVGDRVLFTSYAPETIELDDNEYLLMSESDILAVIE</sequence>
<dbReference type="InterPro" id="IPR011032">
    <property type="entry name" value="GroES-like_sf"/>
</dbReference>
<comment type="similarity">
    <text evidence="1 3 4">Belongs to the GroES chaperonin family.</text>
</comment>
<dbReference type="Proteomes" id="UP000318478">
    <property type="component" value="Unassembled WGS sequence"/>
</dbReference>
<evidence type="ECO:0000313" key="5">
    <source>
        <dbReference type="EMBL" id="TWT85369.1"/>
    </source>
</evidence>
<comment type="subunit">
    <text evidence="3">Heptamer of 7 subunits arranged in a ring. Interacts with the chaperonin GroEL.</text>
</comment>
<dbReference type="RefSeq" id="WP_146583637.1">
    <property type="nucleotide sequence ID" value="NZ_SJPO01000001.1"/>
</dbReference>
<dbReference type="CDD" id="cd00320">
    <property type="entry name" value="cpn10"/>
    <property type="match status" value="1"/>
</dbReference>
<dbReference type="NCBIfam" id="NF001533">
    <property type="entry name" value="PRK00364.2-4"/>
    <property type="match status" value="1"/>
</dbReference>
<dbReference type="OrthoDB" id="9806791at2"/>
<dbReference type="SMART" id="SM00883">
    <property type="entry name" value="Cpn10"/>
    <property type="match status" value="1"/>
</dbReference>
<dbReference type="NCBIfam" id="NF001531">
    <property type="entry name" value="PRK00364.2-2"/>
    <property type="match status" value="1"/>
</dbReference>
<comment type="subcellular location">
    <subcellularLocation>
        <location evidence="3">Cytoplasm</location>
    </subcellularLocation>
</comment>
<dbReference type="EMBL" id="SJPO01000001">
    <property type="protein sequence ID" value="TWT85369.1"/>
    <property type="molecule type" value="Genomic_DNA"/>
</dbReference>
<evidence type="ECO:0000256" key="1">
    <source>
        <dbReference type="ARBA" id="ARBA00006975"/>
    </source>
</evidence>
<proteinExistence type="inferred from homology"/>
<dbReference type="Gene3D" id="2.30.33.40">
    <property type="entry name" value="GroES chaperonin"/>
    <property type="match status" value="1"/>
</dbReference>
<dbReference type="GO" id="GO:0051082">
    <property type="term" value="F:unfolded protein binding"/>
    <property type="evidence" value="ECO:0007669"/>
    <property type="project" value="TreeGrafter"/>
</dbReference>
<dbReference type="InterPro" id="IPR037124">
    <property type="entry name" value="Chaperonin_GroES_sf"/>
</dbReference>